<evidence type="ECO:0000313" key="2">
    <source>
        <dbReference type="Proteomes" id="UP000789901"/>
    </source>
</evidence>
<gene>
    <name evidence="1" type="ORF">GMARGA_LOCUS42492</name>
</gene>
<feature type="non-terminal residue" evidence="1">
    <location>
        <position position="209"/>
    </location>
</feature>
<feature type="non-terminal residue" evidence="1">
    <location>
        <position position="1"/>
    </location>
</feature>
<keyword evidence="2" id="KW-1185">Reference proteome</keyword>
<protein>
    <submittedName>
        <fullName evidence="1">4553_t:CDS:1</fullName>
    </submittedName>
</protein>
<name>A0ABN7XFS2_GIGMA</name>
<evidence type="ECO:0000313" key="1">
    <source>
        <dbReference type="EMBL" id="CAG8853671.1"/>
    </source>
</evidence>
<organism evidence="1 2">
    <name type="scientific">Gigaspora margarita</name>
    <dbReference type="NCBI Taxonomy" id="4874"/>
    <lineage>
        <taxon>Eukaryota</taxon>
        <taxon>Fungi</taxon>
        <taxon>Fungi incertae sedis</taxon>
        <taxon>Mucoromycota</taxon>
        <taxon>Glomeromycotina</taxon>
        <taxon>Glomeromycetes</taxon>
        <taxon>Diversisporales</taxon>
        <taxon>Gigasporaceae</taxon>
        <taxon>Gigaspora</taxon>
    </lineage>
</organism>
<dbReference type="Proteomes" id="UP000789901">
    <property type="component" value="Unassembled WGS sequence"/>
</dbReference>
<sequence>INDEPQITLKSLLNSVEVSNIIKLWRIHCIGGLSHRENIVILLSDGTHLCTCMEMVIKGIICCHFWRVMLYSRYAKFYISIILARWYKNNIVDQLDAYLDNLPVLTAIKPCTKTLPLPSEAKFTLQSLNRFGIAFSVSKTAINIALETNNSTRSDSNNLCKNSTKNVSDEVVPLQQQLIGQITEPKVVKIHGAPSKKRMKSFTEEMGKK</sequence>
<comment type="caution">
    <text evidence="1">The sequence shown here is derived from an EMBL/GenBank/DDBJ whole genome shotgun (WGS) entry which is preliminary data.</text>
</comment>
<reference evidence="1 2" key="1">
    <citation type="submission" date="2021-06" db="EMBL/GenBank/DDBJ databases">
        <authorList>
            <person name="Kallberg Y."/>
            <person name="Tangrot J."/>
            <person name="Rosling A."/>
        </authorList>
    </citation>
    <scope>NUCLEOTIDE SEQUENCE [LARGE SCALE GENOMIC DNA]</scope>
    <source>
        <strain evidence="1 2">120-4 pot B 10/14</strain>
    </source>
</reference>
<proteinExistence type="predicted"/>
<accession>A0ABN7XFS2</accession>
<dbReference type="EMBL" id="CAJVQB010127435">
    <property type="protein sequence ID" value="CAG8853671.1"/>
    <property type="molecule type" value="Genomic_DNA"/>
</dbReference>